<keyword evidence="1" id="KW-0489">Methyltransferase</keyword>
<dbReference type="Gene3D" id="3.40.50.150">
    <property type="entry name" value="Vaccinia Virus protein VP39"/>
    <property type="match status" value="1"/>
</dbReference>
<evidence type="ECO:0000313" key="5">
    <source>
        <dbReference type="EMBL" id="MTU43307.1"/>
    </source>
</evidence>
<dbReference type="GO" id="GO:0032259">
    <property type="term" value="P:methylation"/>
    <property type="evidence" value="ECO:0007669"/>
    <property type="project" value="UniProtKB-KW"/>
</dbReference>
<proteinExistence type="predicted"/>
<dbReference type="InterPro" id="IPR029063">
    <property type="entry name" value="SAM-dependent_MTases_sf"/>
</dbReference>
<dbReference type="RefSeq" id="WP_152028544.1">
    <property type="nucleotide sequence ID" value="NZ_WNBY01000120.1"/>
</dbReference>
<comment type="catalytic activity">
    <reaction evidence="4">
        <text>a 2'-deoxycytidine in DNA + S-adenosyl-L-methionine = a 5-methyl-2'-deoxycytidine in DNA + S-adenosyl-L-homocysteine + H(+)</text>
        <dbReference type="Rhea" id="RHEA:13681"/>
        <dbReference type="Rhea" id="RHEA-COMP:11369"/>
        <dbReference type="Rhea" id="RHEA-COMP:11370"/>
        <dbReference type="ChEBI" id="CHEBI:15378"/>
        <dbReference type="ChEBI" id="CHEBI:57856"/>
        <dbReference type="ChEBI" id="CHEBI:59789"/>
        <dbReference type="ChEBI" id="CHEBI:85452"/>
        <dbReference type="ChEBI" id="CHEBI:85454"/>
        <dbReference type="EC" id="2.1.1.37"/>
    </reaction>
</comment>
<evidence type="ECO:0000256" key="1">
    <source>
        <dbReference type="ARBA" id="ARBA00022603"/>
    </source>
</evidence>
<protein>
    <recommendedName>
        <fullName evidence="7">DNA (cytosine-5-)-methyltransferase</fullName>
    </recommendedName>
</protein>
<name>A0A844LGB6_9BURK</name>
<keyword evidence="3" id="KW-0680">Restriction system</keyword>
<evidence type="ECO:0000256" key="3">
    <source>
        <dbReference type="ARBA" id="ARBA00022747"/>
    </source>
</evidence>
<evidence type="ECO:0000256" key="4">
    <source>
        <dbReference type="ARBA" id="ARBA00047422"/>
    </source>
</evidence>
<reference evidence="5 6" key="1">
    <citation type="journal article" date="2019" name="Nat. Med.">
        <title>A library of human gut bacterial isolates paired with longitudinal multiomics data enables mechanistic microbiome research.</title>
        <authorList>
            <person name="Poyet M."/>
            <person name="Groussin M."/>
            <person name="Gibbons S.M."/>
            <person name="Avila-Pacheco J."/>
            <person name="Jiang X."/>
            <person name="Kearney S.M."/>
            <person name="Perrotta A.R."/>
            <person name="Berdy B."/>
            <person name="Zhao S."/>
            <person name="Lieberman T.D."/>
            <person name="Swanson P.K."/>
            <person name="Smith M."/>
            <person name="Roesemann S."/>
            <person name="Alexander J.E."/>
            <person name="Rich S.A."/>
            <person name="Livny J."/>
            <person name="Vlamakis H."/>
            <person name="Clish C."/>
            <person name="Bullock K."/>
            <person name="Deik A."/>
            <person name="Scott J."/>
            <person name="Pierce K.A."/>
            <person name="Xavier R.J."/>
            <person name="Alm E.J."/>
        </authorList>
    </citation>
    <scope>NUCLEOTIDE SEQUENCE [LARGE SCALE GENOMIC DNA]</scope>
    <source>
        <strain evidence="5 6">BIOML-A2</strain>
    </source>
</reference>
<dbReference type="EMBL" id="WNCL01000016">
    <property type="protein sequence ID" value="MTU43307.1"/>
    <property type="molecule type" value="Genomic_DNA"/>
</dbReference>
<dbReference type="GO" id="GO:0009307">
    <property type="term" value="P:DNA restriction-modification system"/>
    <property type="evidence" value="ECO:0007669"/>
    <property type="project" value="UniProtKB-KW"/>
</dbReference>
<dbReference type="SUPFAM" id="SSF53335">
    <property type="entry name" value="S-adenosyl-L-methionine-dependent methyltransferases"/>
    <property type="match status" value="1"/>
</dbReference>
<dbReference type="Proteomes" id="UP000462362">
    <property type="component" value="Unassembled WGS sequence"/>
</dbReference>
<evidence type="ECO:0008006" key="7">
    <source>
        <dbReference type="Google" id="ProtNLM"/>
    </source>
</evidence>
<keyword evidence="2" id="KW-0808">Transferase</keyword>
<evidence type="ECO:0000256" key="2">
    <source>
        <dbReference type="ARBA" id="ARBA00022679"/>
    </source>
</evidence>
<sequence>MTNCNAKDYGIPQNRERVFVVSILGEHEPFRFPEKQELNIRLKDILEDEVDEKYYLSEERVAELTWNVRWHRTMDTNRIIVIANTPSPYNDTSRVLSADGICPTLAARDYKGPKLIAIKN</sequence>
<comment type="caution">
    <text evidence="5">The sequence shown here is derived from an EMBL/GenBank/DDBJ whole genome shotgun (WGS) entry which is preliminary data.</text>
</comment>
<organism evidence="5 6">
    <name type="scientific">Parasutterella excrementihominis</name>
    <dbReference type="NCBI Taxonomy" id="487175"/>
    <lineage>
        <taxon>Bacteria</taxon>
        <taxon>Pseudomonadati</taxon>
        <taxon>Pseudomonadota</taxon>
        <taxon>Betaproteobacteria</taxon>
        <taxon>Burkholderiales</taxon>
        <taxon>Sutterellaceae</taxon>
        <taxon>Parasutterella</taxon>
    </lineage>
</organism>
<gene>
    <name evidence="5" type="ORF">GMD42_06675</name>
</gene>
<dbReference type="Pfam" id="PF00145">
    <property type="entry name" value="DNA_methylase"/>
    <property type="match status" value="1"/>
</dbReference>
<dbReference type="InterPro" id="IPR001525">
    <property type="entry name" value="C5_MeTfrase"/>
</dbReference>
<accession>A0A844LGB6</accession>
<dbReference type="GO" id="GO:0003886">
    <property type="term" value="F:DNA (cytosine-5-)-methyltransferase activity"/>
    <property type="evidence" value="ECO:0007669"/>
    <property type="project" value="UniProtKB-EC"/>
</dbReference>
<evidence type="ECO:0000313" key="6">
    <source>
        <dbReference type="Proteomes" id="UP000462362"/>
    </source>
</evidence>
<dbReference type="AlphaFoldDB" id="A0A844LGB6"/>